<organism evidence="2 3">
    <name type="scientific">Halodurantibacterium flavum</name>
    <dbReference type="NCBI Taxonomy" id="1382802"/>
    <lineage>
        <taxon>Bacteria</taxon>
        <taxon>Pseudomonadati</taxon>
        <taxon>Pseudomonadota</taxon>
        <taxon>Alphaproteobacteria</taxon>
        <taxon>Rhodobacterales</taxon>
        <taxon>Paracoccaceae</taxon>
        <taxon>Halodurantibacterium</taxon>
    </lineage>
</organism>
<dbReference type="InterPro" id="IPR036411">
    <property type="entry name" value="TorD-like_sf"/>
</dbReference>
<dbReference type="RefSeq" id="WP_390261994.1">
    <property type="nucleotide sequence ID" value="NZ_JBHUGH010000009.1"/>
</dbReference>
<dbReference type="PANTHER" id="PTHR34227:SF1">
    <property type="entry name" value="DIMETHYL SULFOXIDE REDUCTASE CHAPERONE-RELATED"/>
    <property type="match status" value="1"/>
</dbReference>
<dbReference type="Proteomes" id="UP001597353">
    <property type="component" value="Unassembled WGS sequence"/>
</dbReference>
<gene>
    <name evidence="2" type="ORF">ACFSGJ_12105</name>
</gene>
<evidence type="ECO:0000313" key="2">
    <source>
        <dbReference type="EMBL" id="MFD1912955.1"/>
    </source>
</evidence>
<evidence type="ECO:0000256" key="1">
    <source>
        <dbReference type="ARBA" id="ARBA00023186"/>
    </source>
</evidence>
<keyword evidence="1" id="KW-0143">Chaperone</keyword>
<dbReference type="InterPro" id="IPR020945">
    <property type="entry name" value="DMSO/NO3_reduct_chaperone"/>
</dbReference>
<dbReference type="InterPro" id="IPR050289">
    <property type="entry name" value="TorD/DmsD_chaperones"/>
</dbReference>
<accession>A0ABW4S5V9</accession>
<dbReference type="EMBL" id="JBHUGH010000009">
    <property type="protein sequence ID" value="MFD1912955.1"/>
    <property type="molecule type" value="Genomic_DNA"/>
</dbReference>
<comment type="caution">
    <text evidence="2">The sequence shown here is derived from an EMBL/GenBank/DDBJ whole genome shotgun (WGS) entry which is preliminary data.</text>
</comment>
<proteinExistence type="predicted"/>
<dbReference type="Gene3D" id="1.10.3480.10">
    <property type="entry name" value="TorD-like"/>
    <property type="match status" value="1"/>
</dbReference>
<keyword evidence="3" id="KW-1185">Reference proteome</keyword>
<dbReference type="PANTHER" id="PTHR34227">
    <property type="entry name" value="CHAPERONE PROTEIN YCDY"/>
    <property type="match status" value="1"/>
</dbReference>
<name>A0ABW4S5V9_9RHOB</name>
<protein>
    <submittedName>
        <fullName evidence="2">Molecular chaperone</fullName>
    </submittedName>
</protein>
<sequence>MSQAEMRVTQQPDVAEIARSQAYMLLSVLLAAPPDADLLARLRGLAPDGSRWGAHLADIARVAAMSPADVEREFNRLFIGLDRGELVPYASWYLTGFLQDRPLVALRDDMARLGIARSGGAAEPEDHAAGVLEIMAGLLAGRFPAASPSDAAAFHARHIAPWLPRFLDDLQGAEAAVFYRPVAALGRLLMEIEKETMVPATAGTRVTKGTAHV</sequence>
<dbReference type="SUPFAM" id="SSF89155">
    <property type="entry name" value="TorD-like"/>
    <property type="match status" value="1"/>
</dbReference>
<reference evidence="3" key="1">
    <citation type="journal article" date="2019" name="Int. J. Syst. Evol. Microbiol.">
        <title>The Global Catalogue of Microorganisms (GCM) 10K type strain sequencing project: providing services to taxonomists for standard genome sequencing and annotation.</title>
        <authorList>
            <consortium name="The Broad Institute Genomics Platform"/>
            <consortium name="The Broad Institute Genome Sequencing Center for Infectious Disease"/>
            <person name="Wu L."/>
            <person name="Ma J."/>
        </authorList>
    </citation>
    <scope>NUCLEOTIDE SEQUENCE [LARGE SCALE GENOMIC DNA]</scope>
    <source>
        <strain evidence="3">CGMCC 4.7242</strain>
    </source>
</reference>
<dbReference type="Pfam" id="PF02613">
    <property type="entry name" value="Nitrate_red_del"/>
    <property type="match status" value="1"/>
</dbReference>
<evidence type="ECO:0000313" key="3">
    <source>
        <dbReference type="Proteomes" id="UP001597353"/>
    </source>
</evidence>